<dbReference type="SMR" id="A2E0R8"/>
<dbReference type="SUPFAM" id="SSF51126">
    <property type="entry name" value="Pectin lyase-like"/>
    <property type="match status" value="1"/>
</dbReference>
<dbReference type="EMBL" id="DS113280">
    <property type="protein sequence ID" value="EAY13813.1"/>
    <property type="molecule type" value="Genomic_DNA"/>
</dbReference>
<dbReference type="VEuPathDB" id="TrichDB:TVAG_468290"/>
<dbReference type="InParanoid" id="A2E0R8"/>
<evidence type="ECO:0008006" key="3">
    <source>
        <dbReference type="Google" id="ProtNLM"/>
    </source>
</evidence>
<dbReference type="AlphaFoldDB" id="A2E0R8"/>
<dbReference type="Proteomes" id="UP000001542">
    <property type="component" value="Unassembled WGS sequence"/>
</dbReference>
<keyword evidence="2" id="KW-1185">Reference proteome</keyword>
<reference evidence="1" key="2">
    <citation type="journal article" date="2007" name="Science">
        <title>Draft genome sequence of the sexually transmitted pathogen Trichomonas vaginalis.</title>
        <authorList>
            <person name="Carlton J.M."/>
            <person name="Hirt R.P."/>
            <person name="Silva J.C."/>
            <person name="Delcher A.L."/>
            <person name="Schatz M."/>
            <person name="Zhao Q."/>
            <person name="Wortman J.R."/>
            <person name="Bidwell S.L."/>
            <person name="Alsmark U.C.M."/>
            <person name="Besteiro S."/>
            <person name="Sicheritz-Ponten T."/>
            <person name="Noel C.J."/>
            <person name="Dacks J.B."/>
            <person name="Foster P.G."/>
            <person name="Simillion C."/>
            <person name="Van de Peer Y."/>
            <person name="Miranda-Saavedra D."/>
            <person name="Barton G.J."/>
            <person name="Westrop G.D."/>
            <person name="Mueller S."/>
            <person name="Dessi D."/>
            <person name="Fiori P.L."/>
            <person name="Ren Q."/>
            <person name="Paulsen I."/>
            <person name="Zhang H."/>
            <person name="Bastida-Corcuera F.D."/>
            <person name="Simoes-Barbosa A."/>
            <person name="Brown M.T."/>
            <person name="Hayes R.D."/>
            <person name="Mukherjee M."/>
            <person name="Okumura C.Y."/>
            <person name="Schneider R."/>
            <person name="Smith A.J."/>
            <person name="Vanacova S."/>
            <person name="Villalvazo M."/>
            <person name="Haas B.J."/>
            <person name="Pertea M."/>
            <person name="Feldblyum T.V."/>
            <person name="Utterback T.R."/>
            <person name="Shu C.L."/>
            <person name="Osoegawa K."/>
            <person name="de Jong P.J."/>
            <person name="Hrdy I."/>
            <person name="Horvathova L."/>
            <person name="Zubacova Z."/>
            <person name="Dolezal P."/>
            <person name="Malik S.B."/>
            <person name="Logsdon J.M. Jr."/>
            <person name="Henze K."/>
            <person name="Gupta A."/>
            <person name="Wang C.C."/>
            <person name="Dunne R.L."/>
            <person name="Upcroft J.A."/>
            <person name="Upcroft P."/>
            <person name="White O."/>
            <person name="Salzberg S.L."/>
            <person name="Tang P."/>
            <person name="Chiu C.-H."/>
            <person name="Lee Y.-S."/>
            <person name="Embley T.M."/>
            <person name="Coombs G.H."/>
            <person name="Mottram J.C."/>
            <person name="Tachezy J."/>
            <person name="Fraser-Liggett C.M."/>
            <person name="Johnson P.J."/>
        </authorList>
    </citation>
    <scope>NUCLEOTIDE SEQUENCE [LARGE SCALE GENOMIC DNA]</scope>
    <source>
        <strain evidence="1">G3</strain>
    </source>
</reference>
<dbReference type="InterPro" id="IPR011050">
    <property type="entry name" value="Pectin_lyase_fold/virulence"/>
</dbReference>
<evidence type="ECO:0000313" key="2">
    <source>
        <dbReference type="Proteomes" id="UP000001542"/>
    </source>
</evidence>
<dbReference type="VEuPathDB" id="TrichDB:TVAGG3_0073510"/>
<reference evidence="1" key="1">
    <citation type="submission" date="2006-10" db="EMBL/GenBank/DDBJ databases">
        <authorList>
            <person name="Amadeo P."/>
            <person name="Zhao Q."/>
            <person name="Wortman J."/>
            <person name="Fraser-Liggett C."/>
            <person name="Carlton J."/>
        </authorList>
    </citation>
    <scope>NUCLEOTIDE SEQUENCE</scope>
    <source>
        <strain evidence="1">G3</strain>
    </source>
</reference>
<proteinExistence type="predicted"/>
<evidence type="ECO:0000313" key="1">
    <source>
        <dbReference type="EMBL" id="EAY13813.1"/>
    </source>
</evidence>
<sequence>MNLTITRLLVADKVLPSPLFSRNFQSDQHISFSLSFSRFNKITNTILSGIPSQKYQVYQTKFNKIIGSAIKIDGLVKETNQRIEKQIISKESDNVIIEDCIFTNLVAERGAAIYGRASLINITKSVFSNCHSNVGGAINLLESAFINLNDDQFYNNSAKYSAGCHMDTRYESDSSLIQNTNSSQNHAELWTGAMRIDRAGGHLLTSYFVDNHAFVSGAFFDFAFKTTTRTVKMATFLNNSAQCRGGAFTCFHMMHKSRFDTCNFVLNHCDEQAHSISLESVYQVVNITNCKFDGPKDAQVSSRYGESELNIDDTNKFDVNQDQIPELPQIKKFFKLK</sequence>
<organism evidence="1 2">
    <name type="scientific">Trichomonas vaginalis (strain ATCC PRA-98 / G3)</name>
    <dbReference type="NCBI Taxonomy" id="412133"/>
    <lineage>
        <taxon>Eukaryota</taxon>
        <taxon>Metamonada</taxon>
        <taxon>Parabasalia</taxon>
        <taxon>Trichomonadida</taxon>
        <taxon>Trichomonadidae</taxon>
        <taxon>Trichomonas</taxon>
    </lineage>
</organism>
<gene>
    <name evidence="1" type="ORF">TVAG_468290</name>
</gene>
<accession>A2E0R8</accession>
<name>A2E0R8_TRIV3</name>
<dbReference type="KEGG" id="tva:4771797"/>
<dbReference type="RefSeq" id="XP_001326036.1">
    <property type="nucleotide sequence ID" value="XM_001326001.1"/>
</dbReference>
<protein>
    <recommendedName>
        <fullName evidence="3">Right handed beta helix domain-containing protein</fullName>
    </recommendedName>
</protein>